<evidence type="ECO:0000256" key="6">
    <source>
        <dbReference type="RuleBase" id="RU003734"/>
    </source>
</evidence>
<dbReference type="SUPFAM" id="SSF55129">
    <property type="entry name" value="Ribosomal protein L30p/L7e"/>
    <property type="match status" value="1"/>
</dbReference>
<dbReference type="RefSeq" id="WP_121008677.1">
    <property type="nucleotide sequence ID" value="NZ_RCCJ01000001.1"/>
</dbReference>
<keyword evidence="4 5" id="KW-0687">Ribonucleoprotein</keyword>
<reference evidence="8 9" key="1">
    <citation type="submission" date="2018-10" db="EMBL/GenBank/DDBJ databases">
        <title>Genomic Encyclopedia of Archaeal and Bacterial Type Strains, Phase II (KMG-II): from individual species to whole genera.</title>
        <authorList>
            <person name="Goeker M."/>
        </authorList>
    </citation>
    <scope>NUCLEOTIDE SEQUENCE [LARGE SCALE GENOMIC DNA]</scope>
    <source>
        <strain evidence="8 9">DSM 16510</strain>
    </source>
</reference>
<comment type="caution">
    <text evidence="8">The sequence shown here is derived from an EMBL/GenBank/DDBJ whole genome shotgun (WGS) entry which is preliminary data.</text>
</comment>
<evidence type="ECO:0000256" key="4">
    <source>
        <dbReference type="ARBA" id="ARBA00023274"/>
    </source>
</evidence>
<dbReference type="OrthoDB" id="9812790at2"/>
<evidence type="ECO:0000256" key="5">
    <source>
        <dbReference type="HAMAP-Rule" id="MF_01371"/>
    </source>
</evidence>
<dbReference type="InterPro" id="IPR036919">
    <property type="entry name" value="Ribo_uL30_ferredoxin-like_sf"/>
</dbReference>
<keyword evidence="9" id="KW-1185">Reference proteome</keyword>
<dbReference type="GO" id="GO:0022625">
    <property type="term" value="C:cytosolic large ribosomal subunit"/>
    <property type="evidence" value="ECO:0007669"/>
    <property type="project" value="TreeGrafter"/>
</dbReference>
<dbReference type="Pfam" id="PF00327">
    <property type="entry name" value="Ribosomal_L30"/>
    <property type="match status" value="1"/>
</dbReference>
<dbReference type="InterPro" id="IPR005996">
    <property type="entry name" value="Ribosomal_uL30_bac-type"/>
</dbReference>
<dbReference type="PANTHER" id="PTHR15892">
    <property type="entry name" value="MITOCHONDRIAL RIBOSOMAL PROTEIN L30"/>
    <property type="match status" value="1"/>
</dbReference>
<dbReference type="InterPro" id="IPR016082">
    <property type="entry name" value="Ribosomal_uL30_ferredoxin-like"/>
</dbReference>
<evidence type="ECO:0000259" key="7">
    <source>
        <dbReference type="Pfam" id="PF00327"/>
    </source>
</evidence>
<evidence type="ECO:0000313" key="8">
    <source>
        <dbReference type="EMBL" id="RLJ69813.1"/>
    </source>
</evidence>
<evidence type="ECO:0000256" key="1">
    <source>
        <dbReference type="ARBA" id="ARBA00007594"/>
    </source>
</evidence>
<feature type="domain" description="Large ribosomal subunit protein uL30-like ferredoxin-like fold" evidence="7">
    <location>
        <begin position="11"/>
        <end position="61"/>
    </location>
</feature>
<gene>
    <name evidence="5" type="primary">rpmD</name>
    <name evidence="8" type="ORF">BCF55_0069</name>
</gene>
<accession>A0A497XSB3</accession>
<dbReference type="Proteomes" id="UP000267841">
    <property type="component" value="Unassembled WGS sequence"/>
</dbReference>
<dbReference type="CDD" id="cd01658">
    <property type="entry name" value="Ribosomal_L30"/>
    <property type="match status" value="1"/>
</dbReference>
<evidence type="ECO:0000256" key="2">
    <source>
        <dbReference type="ARBA" id="ARBA00011838"/>
    </source>
</evidence>
<keyword evidence="3 5" id="KW-0689">Ribosomal protein</keyword>
<dbReference type="GO" id="GO:0006412">
    <property type="term" value="P:translation"/>
    <property type="evidence" value="ECO:0007669"/>
    <property type="project" value="UniProtKB-UniRule"/>
</dbReference>
<dbReference type="PIRSF" id="PIRSF002211">
    <property type="entry name" value="Ribosomal_L30_bac-type"/>
    <property type="match status" value="1"/>
</dbReference>
<dbReference type="EMBL" id="RCCJ01000001">
    <property type="protein sequence ID" value="RLJ69813.1"/>
    <property type="molecule type" value="Genomic_DNA"/>
</dbReference>
<dbReference type="GO" id="GO:0003735">
    <property type="term" value="F:structural constituent of ribosome"/>
    <property type="evidence" value="ECO:0007669"/>
    <property type="project" value="InterPro"/>
</dbReference>
<evidence type="ECO:0000256" key="3">
    <source>
        <dbReference type="ARBA" id="ARBA00022980"/>
    </source>
</evidence>
<dbReference type="PANTHER" id="PTHR15892:SF2">
    <property type="entry name" value="LARGE RIBOSOMAL SUBUNIT PROTEIN UL30M"/>
    <property type="match status" value="1"/>
</dbReference>
<name>A0A497XSB3_9AQUI</name>
<dbReference type="NCBIfam" id="TIGR01308">
    <property type="entry name" value="rpmD_bact"/>
    <property type="match status" value="1"/>
</dbReference>
<dbReference type="Gene3D" id="3.30.1390.20">
    <property type="entry name" value="Ribosomal protein L30, ferredoxin-like fold domain"/>
    <property type="match status" value="1"/>
</dbReference>
<comment type="subunit">
    <text evidence="2 5">Part of the 50S ribosomal subunit.</text>
</comment>
<evidence type="ECO:0000313" key="9">
    <source>
        <dbReference type="Proteomes" id="UP000267841"/>
    </source>
</evidence>
<proteinExistence type="inferred from homology"/>
<dbReference type="HAMAP" id="MF_01371_B">
    <property type="entry name" value="Ribosomal_uL30_B"/>
    <property type="match status" value="1"/>
</dbReference>
<dbReference type="AlphaFoldDB" id="A0A497XSB3"/>
<dbReference type="PROSITE" id="PS00634">
    <property type="entry name" value="RIBOSOMAL_L30"/>
    <property type="match status" value="1"/>
</dbReference>
<dbReference type="InterPro" id="IPR018038">
    <property type="entry name" value="Ribosomal_uL30_CS"/>
</dbReference>
<comment type="similarity">
    <text evidence="1 5 6">Belongs to the universal ribosomal protein uL30 family.</text>
</comment>
<organism evidence="8 9">
    <name type="scientific">Hydrogenivirga caldilitoris</name>
    <dbReference type="NCBI Taxonomy" id="246264"/>
    <lineage>
        <taxon>Bacteria</taxon>
        <taxon>Pseudomonadati</taxon>
        <taxon>Aquificota</taxon>
        <taxon>Aquificia</taxon>
        <taxon>Aquificales</taxon>
        <taxon>Aquificaceae</taxon>
        <taxon>Hydrogenivirga</taxon>
    </lineage>
</organism>
<sequence length="71" mass="7834">MAKKKSGKKLLKVTLVRGLAGKPESHVQAVRSLGLRKPGQSRLLEDNPMVRGNIRKAHYLIQVEEASDETA</sequence>
<protein>
    <recommendedName>
        <fullName evidence="5">Large ribosomal subunit protein uL30</fullName>
    </recommendedName>
</protein>